<evidence type="ECO:0000259" key="4">
    <source>
        <dbReference type="PROSITE" id="PS01124"/>
    </source>
</evidence>
<evidence type="ECO:0000313" key="6">
    <source>
        <dbReference type="Proteomes" id="UP000184501"/>
    </source>
</evidence>
<organism evidence="5 6">
    <name type="scientific">Streptoalloteichus hindustanus</name>
    <dbReference type="NCBI Taxonomy" id="2017"/>
    <lineage>
        <taxon>Bacteria</taxon>
        <taxon>Bacillati</taxon>
        <taxon>Actinomycetota</taxon>
        <taxon>Actinomycetes</taxon>
        <taxon>Pseudonocardiales</taxon>
        <taxon>Pseudonocardiaceae</taxon>
        <taxon>Streptoalloteichus</taxon>
    </lineage>
</organism>
<evidence type="ECO:0000313" key="5">
    <source>
        <dbReference type="EMBL" id="SHG10529.1"/>
    </source>
</evidence>
<dbReference type="GO" id="GO:0005829">
    <property type="term" value="C:cytosol"/>
    <property type="evidence" value="ECO:0007669"/>
    <property type="project" value="TreeGrafter"/>
</dbReference>
<dbReference type="SMART" id="SM00342">
    <property type="entry name" value="HTH_ARAC"/>
    <property type="match status" value="1"/>
</dbReference>
<dbReference type="SUPFAM" id="SSF46689">
    <property type="entry name" value="Homeodomain-like"/>
    <property type="match status" value="1"/>
</dbReference>
<protein>
    <submittedName>
        <fullName evidence="5">Transcriptional regulator, AraC family</fullName>
    </submittedName>
</protein>
<dbReference type="OrthoDB" id="5241536at2"/>
<dbReference type="Proteomes" id="UP000184501">
    <property type="component" value="Unassembled WGS sequence"/>
</dbReference>
<dbReference type="PROSITE" id="PS01124">
    <property type="entry name" value="HTH_ARAC_FAMILY_2"/>
    <property type="match status" value="1"/>
</dbReference>
<evidence type="ECO:0000256" key="2">
    <source>
        <dbReference type="ARBA" id="ARBA00023125"/>
    </source>
</evidence>
<dbReference type="InterPro" id="IPR020449">
    <property type="entry name" value="Tscrpt_reg_AraC-type_HTH"/>
</dbReference>
<keyword evidence="2" id="KW-0238">DNA-binding</keyword>
<dbReference type="Gene3D" id="1.10.10.60">
    <property type="entry name" value="Homeodomain-like"/>
    <property type="match status" value="1"/>
</dbReference>
<gene>
    <name evidence="5" type="ORF">SAMN05444320_106387</name>
</gene>
<dbReference type="InterPro" id="IPR018060">
    <property type="entry name" value="HTH_AraC"/>
</dbReference>
<evidence type="ECO:0000256" key="3">
    <source>
        <dbReference type="ARBA" id="ARBA00023163"/>
    </source>
</evidence>
<dbReference type="GO" id="GO:0003700">
    <property type="term" value="F:DNA-binding transcription factor activity"/>
    <property type="evidence" value="ECO:0007669"/>
    <property type="project" value="InterPro"/>
</dbReference>
<name>A0A1M5H3F1_STRHI</name>
<dbReference type="InterPro" id="IPR032687">
    <property type="entry name" value="AraC-type_N"/>
</dbReference>
<dbReference type="RefSeq" id="WP_073485674.1">
    <property type="nucleotide sequence ID" value="NZ_FQVN01000006.1"/>
</dbReference>
<dbReference type="PANTHER" id="PTHR47894:SF1">
    <property type="entry name" value="HTH-TYPE TRANSCRIPTIONAL REGULATOR VQSM"/>
    <property type="match status" value="1"/>
</dbReference>
<accession>A0A1M5H3F1</accession>
<dbReference type="AlphaFoldDB" id="A0A1M5H3F1"/>
<dbReference type="EMBL" id="FQVN01000006">
    <property type="protein sequence ID" value="SHG10529.1"/>
    <property type="molecule type" value="Genomic_DNA"/>
</dbReference>
<keyword evidence="3" id="KW-0804">Transcription</keyword>
<dbReference type="GO" id="GO:0000976">
    <property type="term" value="F:transcription cis-regulatory region binding"/>
    <property type="evidence" value="ECO:0007669"/>
    <property type="project" value="TreeGrafter"/>
</dbReference>
<reference evidence="5 6" key="1">
    <citation type="submission" date="2016-11" db="EMBL/GenBank/DDBJ databases">
        <authorList>
            <person name="Jaros S."/>
            <person name="Januszkiewicz K."/>
            <person name="Wedrychowicz H."/>
        </authorList>
    </citation>
    <scope>NUCLEOTIDE SEQUENCE [LARGE SCALE GENOMIC DNA]</scope>
    <source>
        <strain evidence="5 6">DSM 44523</strain>
    </source>
</reference>
<feature type="domain" description="HTH araC/xylS-type" evidence="4">
    <location>
        <begin position="262"/>
        <end position="343"/>
    </location>
</feature>
<sequence>MTTRTIAIHHVTAALRGARRRGLAVDPLLTAAGIAPVLLAQPRARVTADQFARLVKGLWNALDDEFLGFGADRSRRGTFATMGLLAVHSPDLRTALQRAASFYALFADTDADTDPLRLEVVGDTARFAARLSMVDDPDHFLTESVLVIAHRFANWLVRTRIPLLLAEFDYPQPAHRAEYDLIFGCPQEFGAPRTAVSFAAAHLDRPVLQDEASLAGFLHRSPADLLARRDYDRTVGARVHTLLARAVRAGAASPSGPGLPGLDEVAARLSVSPQTLRRQLREEGAAFSRIKDQVRRDAAVAALVAGRESIEELALRLGFSEASAFHRAFRRWTGASPGSYRAASAPVPR</sequence>
<dbReference type="STRING" id="2017.SAMN05444320_106387"/>
<dbReference type="Pfam" id="PF12625">
    <property type="entry name" value="Arabinose_bd"/>
    <property type="match status" value="1"/>
</dbReference>
<proteinExistence type="predicted"/>
<keyword evidence="1" id="KW-0805">Transcription regulation</keyword>
<dbReference type="PRINTS" id="PR00032">
    <property type="entry name" value="HTHARAC"/>
</dbReference>
<dbReference type="InterPro" id="IPR009057">
    <property type="entry name" value="Homeodomain-like_sf"/>
</dbReference>
<evidence type="ECO:0000256" key="1">
    <source>
        <dbReference type="ARBA" id="ARBA00023015"/>
    </source>
</evidence>
<dbReference type="PANTHER" id="PTHR47894">
    <property type="entry name" value="HTH-TYPE TRANSCRIPTIONAL REGULATOR GADX"/>
    <property type="match status" value="1"/>
</dbReference>
<keyword evidence="6" id="KW-1185">Reference proteome</keyword>
<dbReference type="Pfam" id="PF12833">
    <property type="entry name" value="HTH_18"/>
    <property type="match status" value="1"/>
</dbReference>